<feature type="compositionally biased region" description="Low complexity" evidence="1">
    <location>
        <begin position="845"/>
        <end position="863"/>
    </location>
</feature>
<dbReference type="EMBL" id="MCOG01000437">
    <property type="protein sequence ID" value="ORY06681.1"/>
    <property type="molecule type" value="Genomic_DNA"/>
</dbReference>
<comment type="caution">
    <text evidence="2">The sequence shown here is derived from an EMBL/GenBank/DDBJ whole genome shotgun (WGS) entry which is preliminary data.</text>
</comment>
<keyword evidence="3" id="KW-1185">Reference proteome</keyword>
<feature type="region of interest" description="Disordered" evidence="1">
    <location>
        <begin position="178"/>
        <end position="234"/>
    </location>
</feature>
<feature type="compositionally biased region" description="Basic and acidic residues" evidence="1">
    <location>
        <begin position="732"/>
        <end position="752"/>
    </location>
</feature>
<evidence type="ECO:0000256" key="1">
    <source>
        <dbReference type="SAM" id="MobiDB-lite"/>
    </source>
</evidence>
<feature type="compositionally biased region" description="Low complexity" evidence="1">
    <location>
        <begin position="827"/>
        <end position="836"/>
    </location>
</feature>
<feature type="region of interest" description="Disordered" evidence="1">
    <location>
        <begin position="687"/>
        <end position="773"/>
    </location>
</feature>
<feature type="compositionally biased region" description="Basic and acidic residues" evidence="1">
    <location>
        <begin position="759"/>
        <end position="769"/>
    </location>
</feature>
<feature type="compositionally biased region" description="Basic and acidic residues" evidence="1">
    <location>
        <begin position="1020"/>
        <end position="1038"/>
    </location>
</feature>
<gene>
    <name evidence="2" type="ORF">LY90DRAFT_678339</name>
</gene>
<name>A0A1Y1Z8V9_9FUNG</name>
<feature type="compositionally biased region" description="Basic residues" evidence="1">
    <location>
        <begin position="722"/>
        <end position="731"/>
    </location>
</feature>
<organism evidence="2 3">
    <name type="scientific">Neocallimastix californiae</name>
    <dbReference type="NCBI Taxonomy" id="1754190"/>
    <lineage>
        <taxon>Eukaryota</taxon>
        <taxon>Fungi</taxon>
        <taxon>Fungi incertae sedis</taxon>
        <taxon>Chytridiomycota</taxon>
        <taxon>Chytridiomycota incertae sedis</taxon>
        <taxon>Neocallimastigomycetes</taxon>
        <taxon>Neocallimastigales</taxon>
        <taxon>Neocallimastigaceae</taxon>
        <taxon>Neocallimastix</taxon>
    </lineage>
</organism>
<feature type="region of interest" description="Disordered" evidence="1">
    <location>
        <begin position="827"/>
        <end position="863"/>
    </location>
</feature>
<feature type="compositionally biased region" description="Pro residues" evidence="1">
    <location>
        <begin position="198"/>
        <end position="219"/>
    </location>
</feature>
<feature type="region of interest" description="Disordered" evidence="1">
    <location>
        <begin position="995"/>
        <end position="1042"/>
    </location>
</feature>
<accession>A0A1Y1Z8V9</accession>
<feature type="compositionally biased region" description="Polar residues" evidence="1">
    <location>
        <begin position="687"/>
        <end position="700"/>
    </location>
</feature>
<protein>
    <submittedName>
        <fullName evidence="2">Uncharacterized protein</fullName>
    </submittedName>
</protein>
<evidence type="ECO:0000313" key="2">
    <source>
        <dbReference type="EMBL" id="ORY06681.1"/>
    </source>
</evidence>
<dbReference type="Proteomes" id="UP000193920">
    <property type="component" value="Unassembled WGS sequence"/>
</dbReference>
<reference evidence="2 3" key="1">
    <citation type="submission" date="2016-08" db="EMBL/GenBank/DDBJ databases">
        <title>A Parts List for Fungal Cellulosomes Revealed by Comparative Genomics.</title>
        <authorList>
            <consortium name="DOE Joint Genome Institute"/>
            <person name="Haitjema C.H."/>
            <person name="Gilmore S.P."/>
            <person name="Henske J.K."/>
            <person name="Solomon K.V."/>
            <person name="De Groot R."/>
            <person name="Kuo A."/>
            <person name="Mondo S.J."/>
            <person name="Salamov A.A."/>
            <person name="Labutti K."/>
            <person name="Zhao Z."/>
            <person name="Chiniquy J."/>
            <person name="Barry K."/>
            <person name="Brewer H.M."/>
            <person name="Purvine S.O."/>
            <person name="Wright A.T."/>
            <person name="Boxma B."/>
            <person name="Van Alen T."/>
            <person name="Hackstein J.H."/>
            <person name="Baker S.E."/>
            <person name="Grigoriev I.V."/>
            <person name="O'Malley M.A."/>
        </authorList>
    </citation>
    <scope>NUCLEOTIDE SEQUENCE [LARGE SCALE GENOMIC DNA]</scope>
    <source>
        <strain evidence="2 3">G1</strain>
    </source>
</reference>
<dbReference type="STRING" id="1754190.A0A1Y1Z8V9"/>
<dbReference type="OrthoDB" id="2160934at2759"/>
<sequence length="1990" mass="230054">MNYRKKSYRSNNNGNHYKSYNKVDLRINYNDYDYEYNKPRQAKYKYKNQYYQQYSNNINYQYNQPPVNIVASSHPSSNIYPNDLLTPSNSSQSQIASSSSSYSSSQAYSISSSQIIHPSSSTLYSSSQVYPTAISLSSNQLSLSLAPPPFQQSVKQSHVLQSPHSSITLPACNSSTNTYNRLSLTQPPLPTSHAPQSEIPPPPSEPPPPLPTSPTPPFLNPESSSPYPPNLVSSIEQNSMMPVSLDSQSNQKDNSIFSKSNYISPDNSQSVSFIKGNLMMNNGNTPNLDAFIPSPLKHLSPSLENIRPLDLPLVSRLIESPLNKDTHNFIISKISFHKPISFSNALKESAMLWSPISFFNDNKSQDKKSSSPSLLSNEVNACSPTIIKDLESSTPDLENSEIKTSTKDKHINNHLMPNNIFTLEKITNKENDVNKDDKVKIIEIDLFNTKESSTNSKNIINAEKNNKIIDNPNNIDDLSSDGLSLDLSSTNEIGLDELSSDGFSDDFNDISLNSNQKNKTGRILNHPPLISFENRSKIDRNQNSNGNNNNMISNFSYNLIQRPDNNDYEVITIDSSDIIETPEIIENRIYENQDITSTITSQLNMKEKLVTPSKLYTYDDKEMIDRVITPYYNETPLERELTPYDKKTLCNKGIIFDKTISTPYNRIKTPSLYYNSSFTEKRLNSSVTSQTIGSINNNQTRDNKEKSQYNPKSKIFKQYQNLKRKIEHKKITKNENENENKNEYENKYENRKENRKKNKNENKNEKDNKGTTIHNLLNKQRINMNENNDDKINDDEYKYKRDLNIKKIDEMFNNCYNIINTKDYISKSSTSSSSFSPEPHKVAENNINKNNNSNNPNSDNNKNIYKKLKPVEVKVNDNINVISSKSDSESVINFGSFFGSDLSSIDAPYPTLIQSPKEDLSTIKASIDLGISPSIKKKKNNKNHLKNKNSDIIAINKDHQKVKNNTNKRKFKEIEYDFESEDEIILMEGNNRNLQKRNKINKDKDSQQPNKKYINKKSNNRNDKNKNNTNKNKNDKSKNKIISVEIVPVSEISNENGIKNFNNEDQSKSKNNFIDTLNYNIRNQSHENSINNSNDNLQDISFNGENSTRDNRLISNGNEMIIYNNNNTTNEEEESKKRKFDAALRKNNEIYNIVKKIKLSLNPGSYNIDNSKVYNSFLNYYKNNPTKTKGNGNGSGNGNINDNDNNNCSTPIYYGKAESKDVGEVLYNINMSGKKENREELVKTKLNSEKLHNDENNNYLKINIYTTDHKDIIDYEAYEDQSQDGKTKNISKNLFSSDITRNERSNNSNGTQCIVHEKIEYDKSIEFEKSIVCHIKKETPIDTIFDLIQSNKDKLTINIFKKIIEEGIRKNSAPIVKTVFSIAKEYRNKEKLKFTPEDFNYFLSLIEYRFAGYSVFKEIIEGLRLCQIEPPAMLVVHICEFYVKFKNYEEVDTIFKQYATSFINCKLSRNLAIHRLILIMVEKQLVYQTYKIFLFLDKNNIFIMERDFISLGFICINDKYIDSTLFSNLTKLASKHIPEYTTPYIFWERILIQCLLRDNVSASYMLYKKLLNVTFPTFETLKYFLDFSIKHKCVNDNVKRLIRNIREQTMESIKKIRVHQFASPFFNYTMNVCIDLNYLSHTMWIFRFMNKNSIKINDDIYSKMLLSYTQLRDRELEDFITITINKQPSINLDYMANLVPNLANGKHRSIACRILMYLRSKTFYHCQIDVNLQLEILLTFVKLIIQENQWTKGMEAIKIFNGYKKLNGEQGFLSLFDTLELINEPNNSRKEVFVISLFLFCCEKAIIGFEKEKIKKGTLIFNDNLPLSVIRLLFIQTMEYISRNHPLFNTNNDSRSKNLIANSLGTNSSKNLWWSKDFRFILPNTMKYKGQYIPKKNILARVADELKNLNPPFNIYDEANLIVNSRKPIHKNKYVHELVLSRSYISKWINEAYRHHRYTVFDIINITAPSKSYFSETSLIFEEDESIDSM</sequence>
<evidence type="ECO:0000313" key="3">
    <source>
        <dbReference type="Proteomes" id="UP000193920"/>
    </source>
</evidence>
<proteinExistence type="predicted"/>